<dbReference type="NCBIfam" id="TIGR03679">
    <property type="entry name" value="arCOG00187"/>
    <property type="match status" value="1"/>
</dbReference>
<dbReference type="CDD" id="cd01994">
    <property type="entry name" value="AANH_PF0828-like"/>
    <property type="match status" value="1"/>
</dbReference>
<dbReference type="PANTHER" id="PTHR12196">
    <property type="entry name" value="DOMAIN OF UNKNOWN FUNCTION 71 DUF71 -CONTAINING PROTEIN"/>
    <property type="match status" value="1"/>
</dbReference>
<dbReference type="InterPro" id="IPR014729">
    <property type="entry name" value="Rossmann-like_a/b/a_fold"/>
</dbReference>
<dbReference type="InterPro" id="IPR022427">
    <property type="entry name" value="MJ0570_ATP-bd"/>
</dbReference>
<dbReference type="GO" id="GO:0017178">
    <property type="term" value="F:diphthine-ammonia ligase activity"/>
    <property type="evidence" value="ECO:0007669"/>
    <property type="project" value="UniProtKB-EC"/>
</dbReference>
<sequence>MDTDADASADSDLASESDADSSAGSGSETPSQNGAWISLFSGGKDSSWALYRALETGLEVGRLVTVHPTGDSYMYHVPETELATLAAESIGIELLDVEPDDFDAADATDSGTQGDDELEPLEAALRELESELPGGIAGVTAGAVESEYQTSRIEAMCERLDCDLFAPLWQEAPRELADEMLEAGFEILIVQVAAQGLDESWLGRTIDEDALADLEAINEEYGVHLLGEGGEFETLVVDGPHMGRRIDLEYETEWEGTRGRIRVTDARLE</sequence>
<dbReference type="Gene3D" id="3.90.1490.10">
    <property type="entry name" value="putative n-type atp pyrophosphatase, domain 2"/>
    <property type="match status" value="1"/>
</dbReference>
<dbReference type="InterPro" id="IPR030662">
    <property type="entry name" value="DPH6/MJ0570"/>
</dbReference>
<dbReference type="PANTHER" id="PTHR12196:SF2">
    <property type="entry name" value="DIPHTHINE--AMMONIA LIGASE"/>
    <property type="match status" value="1"/>
</dbReference>
<dbReference type="Pfam" id="PF01902">
    <property type="entry name" value="Diphthami_syn_2"/>
    <property type="match status" value="1"/>
</dbReference>
<dbReference type="SUPFAM" id="SSF52402">
    <property type="entry name" value="Adenine nucleotide alpha hydrolases-like"/>
    <property type="match status" value="1"/>
</dbReference>
<protein>
    <submittedName>
        <fullName evidence="3">Diphthine--ammonia ligase</fullName>
        <ecNumber evidence="3">6.3.1.14</ecNumber>
    </submittedName>
</protein>
<dbReference type="InterPro" id="IPR002761">
    <property type="entry name" value="Diphthami_syn_dom"/>
</dbReference>
<evidence type="ECO:0000313" key="4">
    <source>
        <dbReference type="Proteomes" id="UP001321018"/>
    </source>
</evidence>
<dbReference type="Gene3D" id="3.40.50.620">
    <property type="entry name" value="HUPs"/>
    <property type="match status" value="1"/>
</dbReference>
<dbReference type="PIRSF" id="PIRSF039123">
    <property type="entry name" value="Diphthamide_synthase"/>
    <property type="match status" value="1"/>
</dbReference>
<accession>A0AAP2YZP0</accession>
<evidence type="ECO:0000259" key="2">
    <source>
        <dbReference type="Pfam" id="PF01902"/>
    </source>
</evidence>
<comment type="caution">
    <text evidence="3">The sequence shown here is derived from an EMBL/GenBank/DDBJ whole genome shotgun (WGS) entry which is preliminary data.</text>
</comment>
<dbReference type="Proteomes" id="UP001321018">
    <property type="component" value="Unassembled WGS sequence"/>
</dbReference>
<dbReference type="NCBIfam" id="TIGR00290">
    <property type="entry name" value="MJ0570_dom"/>
    <property type="match status" value="1"/>
</dbReference>
<dbReference type="AlphaFoldDB" id="A0AAP2YZP0"/>
<feature type="domain" description="Diphthamide synthase" evidence="2">
    <location>
        <begin position="37"/>
        <end position="266"/>
    </location>
</feature>
<organism evidence="3 4">
    <name type="scientific">Natronoglomus mannanivorans</name>
    <dbReference type="NCBI Taxonomy" id="2979990"/>
    <lineage>
        <taxon>Archaea</taxon>
        <taxon>Methanobacteriati</taxon>
        <taxon>Methanobacteriota</taxon>
        <taxon>Stenosarchaea group</taxon>
        <taxon>Halobacteria</taxon>
        <taxon>Halobacteriales</taxon>
        <taxon>Natrialbaceae</taxon>
        <taxon>Natronoglomus</taxon>
    </lineage>
</organism>
<dbReference type="EC" id="6.3.1.14" evidence="3"/>
<keyword evidence="3" id="KW-0436">Ligase</keyword>
<feature type="compositionally biased region" description="Acidic residues" evidence="1">
    <location>
        <begin position="1"/>
        <end position="19"/>
    </location>
</feature>
<dbReference type="EMBL" id="JAOPKA010000005">
    <property type="protein sequence ID" value="MCU4741903.1"/>
    <property type="molecule type" value="Genomic_DNA"/>
</dbReference>
<evidence type="ECO:0000313" key="3">
    <source>
        <dbReference type="EMBL" id="MCU4741903.1"/>
    </source>
</evidence>
<dbReference type="GO" id="GO:0017183">
    <property type="term" value="P:protein histidyl modification to diphthamide"/>
    <property type="evidence" value="ECO:0007669"/>
    <property type="project" value="TreeGrafter"/>
</dbReference>
<evidence type="ECO:0000256" key="1">
    <source>
        <dbReference type="SAM" id="MobiDB-lite"/>
    </source>
</evidence>
<feature type="region of interest" description="Disordered" evidence="1">
    <location>
        <begin position="1"/>
        <end position="34"/>
    </location>
</feature>
<gene>
    <name evidence="3" type="ORF">OB960_10895</name>
</gene>
<dbReference type="RefSeq" id="WP_338003730.1">
    <property type="nucleotide sequence ID" value="NZ_JAOPKA010000005.1"/>
</dbReference>
<name>A0AAP2YZP0_9EURY</name>
<reference evidence="3" key="1">
    <citation type="submission" date="2022-09" db="EMBL/GenBank/DDBJ databases">
        <title>Enrichment on poylsaccharides allowed isolation of novel metabolic and taxonomic groups of Haloarchaea.</title>
        <authorList>
            <person name="Sorokin D.Y."/>
            <person name="Elcheninov A.G."/>
            <person name="Khizhniak T.V."/>
            <person name="Kolganova T.V."/>
            <person name="Kublanov I.V."/>
        </authorList>
    </citation>
    <scope>NUCLEOTIDE SEQUENCE</scope>
    <source>
        <strain evidence="3">AArc-xg1-1</strain>
    </source>
</reference>
<proteinExistence type="predicted"/>